<reference evidence="2 3" key="1">
    <citation type="submission" date="2019-03" db="EMBL/GenBank/DDBJ databases">
        <title>Genomic Encyclopedia of Archaeal and Bacterial Type Strains, Phase II (KMG-II): from individual species to whole genera.</title>
        <authorList>
            <person name="Goeker M."/>
        </authorList>
    </citation>
    <scope>NUCLEOTIDE SEQUENCE [LARGE SCALE GENOMIC DNA]</scope>
    <source>
        <strain evidence="2 3">ATCC 25309</strain>
    </source>
</reference>
<protein>
    <submittedName>
        <fullName evidence="2">Phosphopantothenate-cysteine ligase/phosphopantothenoylcysteine decarboxylase/phosphopantothenate--cysteine ligase</fullName>
    </submittedName>
</protein>
<dbReference type="EMBL" id="SOCA01000009">
    <property type="protein sequence ID" value="TDU66207.1"/>
    <property type="molecule type" value="Genomic_DNA"/>
</dbReference>
<organism evidence="2 3">
    <name type="scientific">Prosthecobacter fusiformis</name>
    <dbReference type="NCBI Taxonomy" id="48464"/>
    <lineage>
        <taxon>Bacteria</taxon>
        <taxon>Pseudomonadati</taxon>
        <taxon>Verrucomicrobiota</taxon>
        <taxon>Verrucomicrobiia</taxon>
        <taxon>Verrucomicrobiales</taxon>
        <taxon>Verrucomicrobiaceae</taxon>
        <taxon>Prosthecobacter</taxon>
    </lineage>
</organism>
<dbReference type="Proteomes" id="UP000295662">
    <property type="component" value="Unassembled WGS sequence"/>
</dbReference>
<dbReference type="InterPro" id="IPR035929">
    <property type="entry name" value="CoaB-like_sf"/>
</dbReference>
<sequence length="216" mass="23454">MKILITAGPTREPLDPVRYLTNRSSGKMGYALAEAARDKGHEVTLISGPVVLAAPEGVSLIKVETAREMYEAVRDRMEGQNIAIFSAAVADYRPAAIAEQKIKKTGETLTLTLEKTEDILGSARRVFGFTGFLVGFAAETERLLEHAHDKLVRKGCDLVIANDVSRAGIGFDSAENEVTLCLPDASPFPLPRQSKAVLARELIAFITQQASLKKFP</sequence>
<comment type="caution">
    <text evidence="2">The sequence shown here is derived from an EMBL/GenBank/DDBJ whole genome shotgun (WGS) entry which is preliminary data.</text>
</comment>
<dbReference type="GO" id="GO:0015937">
    <property type="term" value="P:coenzyme A biosynthetic process"/>
    <property type="evidence" value="ECO:0007669"/>
    <property type="project" value="UniProtKB-ARBA"/>
</dbReference>
<dbReference type="SUPFAM" id="SSF102645">
    <property type="entry name" value="CoaB-like"/>
    <property type="match status" value="1"/>
</dbReference>
<dbReference type="AlphaFoldDB" id="A0A4R7RPM9"/>
<evidence type="ECO:0000259" key="1">
    <source>
        <dbReference type="Pfam" id="PF04127"/>
    </source>
</evidence>
<accession>A0A4R7RPM9</accession>
<evidence type="ECO:0000313" key="2">
    <source>
        <dbReference type="EMBL" id="TDU66207.1"/>
    </source>
</evidence>
<evidence type="ECO:0000313" key="3">
    <source>
        <dbReference type="Proteomes" id="UP000295662"/>
    </source>
</evidence>
<dbReference type="GO" id="GO:0016874">
    <property type="term" value="F:ligase activity"/>
    <property type="evidence" value="ECO:0007669"/>
    <property type="project" value="UniProtKB-KW"/>
</dbReference>
<gene>
    <name evidence="2" type="ORF">EI77_03946</name>
</gene>
<proteinExistence type="predicted"/>
<dbReference type="RefSeq" id="WP_166647372.1">
    <property type="nucleotide sequence ID" value="NZ_SOCA01000009.1"/>
</dbReference>
<dbReference type="Gene3D" id="3.40.50.10300">
    <property type="entry name" value="CoaB-like"/>
    <property type="match status" value="1"/>
</dbReference>
<dbReference type="InterPro" id="IPR007085">
    <property type="entry name" value="DNA/pantothenate-metab_flavo_C"/>
</dbReference>
<keyword evidence="2" id="KW-0436">Ligase</keyword>
<name>A0A4R7RPM9_9BACT</name>
<feature type="domain" description="DNA/pantothenate metabolism flavoprotein C-terminal" evidence="1">
    <location>
        <begin position="2"/>
        <end position="208"/>
    </location>
</feature>
<keyword evidence="3" id="KW-1185">Reference proteome</keyword>
<dbReference type="Pfam" id="PF04127">
    <property type="entry name" value="DFP"/>
    <property type="match status" value="1"/>
</dbReference>